<keyword evidence="2" id="KW-1185">Reference proteome</keyword>
<reference evidence="1 2" key="1">
    <citation type="journal article" date="2018" name="Sci. Rep.">
        <title>Genomic signatures of local adaptation to the degree of environmental predictability in rotifers.</title>
        <authorList>
            <person name="Franch-Gras L."/>
            <person name="Hahn C."/>
            <person name="Garcia-Roger E.M."/>
            <person name="Carmona M.J."/>
            <person name="Serra M."/>
            <person name="Gomez A."/>
        </authorList>
    </citation>
    <scope>NUCLEOTIDE SEQUENCE [LARGE SCALE GENOMIC DNA]</scope>
    <source>
        <strain evidence="1">HYR1</strain>
    </source>
</reference>
<gene>
    <name evidence="1" type="ORF">BpHYR1_018409</name>
</gene>
<accession>A0A3M7QAF2</accession>
<proteinExistence type="predicted"/>
<comment type="caution">
    <text evidence="1">The sequence shown here is derived from an EMBL/GenBank/DDBJ whole genome shotgun (WGS) entry which is preliminary data.</text>
</comment>
<protein>
    <submittedName>
        <fullName evidence="1">Uncharacterized protein</fullName>
    </submittedName>
</protein>
<organism evidence="1 2">
    <name type="scientific">Brachionus plicatilis</name>
    <name type="common">Marine rotifer</name>
    <name type="synonym">Brachionus muelleri</name>
    <dbReference type="NCBI Taxonomy" id="10195"/>
    <lineage>
        <taxon>Eukaryota</taxon>
        <taxon>Metazoa</taxon>
        <taxon>Spiralia</taxon>
        <taxon>Gnathifera</taxon>
        <taxon>Rotifera</taxon>
        <taxon>Eurotatoria</taxon>
        <taxon>Monogononta</taxon>
        <taxon>Pseudotrocha</taxon>
        <taxon>Ploima</taxon>
        <taxon>Brachionidae</taxon>
        <taxon>Brachionus</taxon>
    </lineage>
</organism>
<sequence length="87" mass="10493">MTLNDIFLLIKIYDDETNLYIRETFCLQSSRFYLNLITCPVWFANLHYETYNLSSGFTLAVWNVSSERKFKKFIHDKQFFDLSKMNT</sequence>
<evidence type="ECO:0000313" key="1">
    <source>
        <dbReference type="EMBL" id="RNA07941.1"/>
    </source>
</evidence>
<name>A0A3M7QAF2_BRAPC</name>
<evidence type="ECO:0000313" key="2">
    <source>
        <dbReference type="Proteomes" id="UP000276133"/>
    </source>
</evidence>
<dbReference type="AlphaFoldDB" id="A0A3M7QAF2"/>
<dbReference type="Proteomes" id="UP000276133">
    <property type="component" value="Unassembled WGS sequence"/>
</dbReference>
<dbReference type="EMBL" id="REGN01006893">
    <property type="protein sequence ID" value="RNA07941.1"/>
    <property type="molecule type" value="Genomic_DNA"/>
</dbReference>